<dbReference type="Gene3D" id="3.30.200.20">
    <property type="entry name" value="Phosphorylase Kinase, domain 1"/>
    <property type="match status" value="1"/>
</dbReference>
<comment type="catalytic activity">
    <reaction evidence="8">
        <text>L-seryl-[protein] + ATP = O-phospho-L-seryl-[protein] + ADP + H(+)</text>
        <dbReference type="Rhea" id="RHEA:17989"/>
        <dbReference type="Rhea" id="RHEA-COMP:9863"/>
        <dbReference type="Rhea" id="RHEA-COMP:11604"/>
        <dbReference type="ChEBI" id="CHEBI:15378"/>
        <dbReference type="ChEBI" id="CHEBI:29999"/>
        <dbReference type="ChEBI" id="CHEBI:30616"/>
        <dbReference type="ChEBI" id="CHEBI:83421"/>
        <dbReference type="ChEBI" id="CHEBI:456216"/>
        <dbReference type="EC" id="2.7.11.1"/>
    </reaction>
</comment>
<dbReference type="EC" id="2.7.11.1" evidence="1"/>
<evidence type="ECO:0000256" key="8">
    <source>
        <dbReference type="ARBA" id="ARBA00048679"/>
    </source>
</evidence>
<dbReference type="PROSITE" id="PS50011">
    <property type="entry name" value="PROTEIN_KINASE_DOM"/>
    <property type="match status" value="1"/>
</dbReference>
<evidence type="ECO:0000256" key="7">
    <source>
        <dbReference type="ARBA" id="ARBA00047899"/>
    </source>
</evidence>
<evidence type="ECO:0000313" key="11">
    <source>
        <dbReference type="EMBL" id="CAL1714099.1"/>
    </source>
</evidence>
<accession>A0ABP1E5F1</accession>
<protein>
    <recommendedName>
        <fullName evidence="1">non-specific serine/threonine protein kinase</fullName>
        <ecNumber evidence="1">2.7.11.1</ecNumber>
    </recommendedName>
</protein>
<dbReference type="EMBL" id="OZ037951">
    <property type="protein sequence ID" value="CAL1714099.1"/>
    <property type="molecule type" value="Genomic_DNA"/>
</dbReference>
<evidence type="ECO:0000313" key="12">
    <source>
        <dbReference type="Proteomes" id="UP001497453"/>
    </source>
</evidence>
<keyword evidence="2" id="KW-0723">Serine/threonine-protein kinase</keyword>
<evidence type="ECO:0000256" key="1">
    <source>
        <dbReference type="ARBA" id="ARBA00012513"/>
    </source>
</evidence>
<dbReference type="InterPro" id="IPR051334">
    <property type="entry name" value="SRPK"/>
</dbReference>
<dbReference type="InterPro" id="IPR011009">
    <property type="entry name" value="Kinase-like_dom_sf"/>
</dbReference>
<organism evidence="11 12">
    <name type="scientific">Somion occarium</name>
    <dbReference type="NCBI Taxonomy" id="3059160"/>
    <lineage>
        <taxon>Eukaryota</taxon>
        <taxon>Fungi</taxon>
        <taxon>Dikarya</taxon>
        <taxon>Basidiomycota</taxon>
        <taxon>Agaricomycotina</taxon>
        <taxon>Agaricomycetes</taxon>
        <taxon>Polyporales</taxon>
        <taxon>Cerrenaceae</taxon>
        <taxon>Somion</taxon>
    </lineage>
</organism>
<feature type="binding site" evidence="9">
    <location>
        <position position="74"/>
    </location>
    <ligand>
        <name>ATP</name>
        <dbReference type="ChEBI" id="CHEBI:30616"/>
    </ligand>
</feature>
<name>A0ABP1E5F1_9APHY</name>
<dbReference type="PANTHER" id="PTHR47634">
    <property type="entry name" value="PROTEIN KINASE DOMAIN-CONTAINING PROTEIN-RELATED"/>
    <property type="match status" value="1"/>
</dbReference>
<dbReference type="Proteomes" id="UP001497453">
    <property type="component" value="Chromosome 8"/>
</dbReference>
<sequence length="408" mass="45485">MTQLSLYWDADDEVEDVRRYTTGGFHPIRLGDVISSPSGSSQYRILHKLGRGAFATVWLAEELRAPSQRYVALKVCVADADPSHELSIFSRIPQGEETQDILRLRDSFSLKGPNGVHMVLVHDVLGSLLSVVRSPVGQKQVRMLCRQIACGLAALHRHGIVQGDLHAGNAGVALPTLNEHSPREILDYFGHPECTIILPTVLPEHPEAFPPYLVPPISISDYMVSKDPVFAKMPLHAEIMDLGNALVIDERVRPFCTPAAVCAPELMFGRVAQSNDLPPTRASDIWSFACTIYELVFGARLFHFAAPNDALLGAMATLCGEVPLVWKNYWNSRERLSSMKISQEAANAEWRHRREHIMKGTGEVHTQAEVEEVFTLLRSMLKIDPKERVTAEEVLQHPWIARAGEVLR</sequence>
<gene>
    <name evidence="11" type="ORF">GFSPODELE1_LOCUS9615</name>
</gene>
<dbReference type="InterPro" id="IPR000719">
    <property type="entry name" value="Prot_kinase_dom"/>
</dbReference>
<keyword evidence="3" id="KW-0808">Transferase</keyword>
<dbReference type="Gene3D" id="1.10.510.10">
    <property type="entry name" value="Transferase(Phosphotransferase) domain 1"/>
    <property type="match status" value="1"/>
</dbReference>
<keyword evidence="4 9" id="KW-0547">Nucleotide-binding</keyword>
<evidence type="ECO:0000256" key="5">
    <source>
        <dbReference type="ARBA" id="ARBA00022777"/>
    </source>
</evidence>
<reference evidence="12" key="1">
    <citation type="submission" date="2024-04" db="EMBL/GenBank/DDBJ databases">
        <authorList>
            <person name="Shaw F."/>
            <person name="Minotto A."/>
        </authorList>
    </citation>
    <scope>NUCLEOTIDE SEQUENCE [LARGE SCALE GENOMIC DNA]</scope>
</reference>
<dbReference type="PANTHER" id="PTHR47634:SF9">
    <property type="entry name" value="PROTEIN KINASE DOMAIN-CONTAINING PROTEIN-RELATED"/>
    <property type="match status" value="1"/>
</dbReference>
<keyword evidence="5" id="KW-0418">Kinase</keyword>
<evidence type="ECO:0000256" key="3">
    <source>
        <dbReference type="ARBA" id="ARBA00022679"/>
    </source>
</evidence>
<feature type="domain" description="Protein kinase" evidence="10">
    <location>
        <begin position="43"/>
        <end position="400"/>
    </location>
</feature>
<evidence type="ECO:0000259" key="10">
    <source>
        <dbReference type="PROSITE" id="PS50011"/>
    </source>
</evidence>
<proteinExistence type="predicted"/>
<evidence type="ECO:0000256" key="4">
    <source>
        <dbReference type="ARBA" id="ARBA00022741"/>
    </source>
</evidence>
<evidence type="ECO:0000256" key="9">
    <source>
        <dbReference type="PROSITE-ProRule" id="PRU10141"/>
    </source>
</evidence>
<keyword evidence="12" id="KW-1185">Reference proteome</keyword>
<dbReference type="PROSITE" id="PS00107">
    <property type="entry name" value="PROTEIN_KINASE_ATP"/>
    <property type="match status" value="1"/>
</dbReference>
<dbReference type="InterPro" id="IPR017441">
    <property type="entry name" value="Protein_kinase_ATP_BS"/>
</dbReference>
<dbReference type="SUPFAM" id="SSF56112">
    <property type="entry name" value="Protein kinase-like (PK-like)"/>
    <property type="match status" value="1"/>
</dbReference>
<keyword evidence="6 9" id="KW-0067">ATP-binding</keyword>
<evidence type="ECO:0000256" key="6">
    <source>
        <dbReference type="ARBA" id="ARBA00022840"/>
    </source>
</evidence>
<evidence type="ECO:0000256" key="2">
    <source>
        <dbReference type="ARBA" id="ARBA00022527"/>
    </source>
</evidence>
<dbReference type="Pfam" id="PF00069">
    <property type="entry name" value="Pkinase"/>
    <property type="match status" value="2"/>
</dbReference>
<comment type="catalytic activity">
    <reaction evidence="7">
        <text>L-threonyl-[protein] + ATP = O-phospho-L-threonyl-[protein] + ADP + H(+)</text>
        <dbReference type="Rhea" id="RHEA:46608"/>
        <dbReference type="Rhea" id="RHEA-COMP:11060"/>
        <dbReference type="Rhea" id="RHEA-COMP:11605"/>
        <dbReference type="ChEBI" id="CHEBI:15378"/>
        <dbReference type="ChEBI" id="CHEBI:30013"/>
        <dbReference type="ChEBI" id="CHEBI:30616"/>
        <dbReference type="ChEBI" id="CHEBI:61977"/>
        <dbReference type="ChEBI" id="CHEBI:456216"/>
        <dbReference type="EC" id="2.7.11.1"/>
    </reaction>
</comment>